<dbReference type="RefSeq" id="WP_184832655.1">
    <property type="nucleotide sequence ID" value="NZ_JACHMN010000001.1"/>
</dbReference>
<name>A0A841BLF6_9ACTN</name>
<evidence type="ECO:0000313" key="1">
    <source>
        <dbReference type="EMBL" id="MBB5867650.1"/>
    </source>
</evidence>
<dbReference type="InterPro" id="IPR019587">
    <property type="entry name" value="Polyketide_cyclase/dehydratase"/>
</dbReference>
<dbReference type="AlphaFoldDB" id="A0A841BLF6"/>
<dbReference type="Gene3D" id="3.30.530.20">
    <property type="match status" value="1"/>
</dbReference>
<gene>
    <name evidence="1" type="ORF">F4553_001029</name>
</gene>
<keyword evidence="2" id="KW-1185">Reference proteome</keyword>
<organism evidence="1 2">
    <name type="scientific">Allocatelliglobosispora scoriae</name>
    <dbReference type="NCBI Taxonomy" id="643052"/>
    <lineage>
        <taxon>Bacteria</taxon>
        <taxon>Bacillati</taxon>
        <taxon>Actinomycetota</taxon>
        <taxon>Actinomycetes</taxon>
        <taxon>Micromonosporales</taxon>
        <taxon>Micromonosporaceae</taxon>
        <taxon>Allocatelliglobosispora</taxon>
    </lineage>
</organism>
<reference evidence="1 2" key="1">
    <citation type="submission" date="2020-08" db="EMBL/GenBank/DDBJ databases">
        <title>Sequencing the genomes of 1000 actinobacteria strains.</title>
        <authorList>
            <person name="Klenk H.-P."/>
        </authorList>
    </citation>
    <scope>NUCLEOTIDE SEQUENCE [LARGE SCALE GENOMIC DNA]</scope>
    <source>
        <strain evidence="1 2">DSM 45362</strain>
    </source>
</reference>
<accession>A0A841BLF6</accession>
<evidence type="ECO:0000313" key="2">
    <source>
        <dbReference type="Proteomes" id="UP000587527"/>
    </source>
</evidence>
<dbReference type="Pfam" id="PF10604">
    <property type="entry name" value="Polyketide_cyc2"/>
    <property type="match status" value="1"/>
</dbReference>
<sequence length="122" mass="12645">MTYATNTTFEAPPEIVFDALTDPIGMARWLPDDVSRNPVGTGRMQVAQAAGEPAAIGPAEVGMTYLPAPERAWVAAVVIAPLPAGGTSLEVTVEPAGEKASSLVEAALTGLHREIGERFTTG</sequence>
<comment type="caution">
    <text evidence="1">The sequence shown here is derived from an EMBL/GenBank/DDBJ whole genome shotgun (WGS) entry which is preliminary data.</text>
</comment>
<protein>
    <submittedName>
        <fullName evidence="1">Uncharacterized protein YndB with AHSA1/START domain</fullName>
    </submittedName>
</protein>
<dbReference type="InterPro" id="IPR023393">
    <property type="entry name" value="START-like_dom_sf"/>
</dbReference>
<proteinExistence type="predicted"/>
<dbReference type="EMBL" id="JACHMN010000001">
    <property type="protein sequence ID" value="MBB5867650.1"/>
    <property type="molecule type" value="Genomic_DNA"/>
</dbReference>
<dbReference type="Proteomes" id="UP000587527">
    <property type="component" value="Unassembled WGS sequence"/>
</dbReference>
<dbReference type="SUPFAM" id="SSF55961">
    <property type="entry name" value="Bet v1-like"/>
    <property type="match status" value="1"/>
</dbReference>